<accession>A0A2X4V175</accession>
<dbReference type="InterPro" id="IPR022357">
    <property type="entry name" value="MIP_CS"/>
</dbReference>
<dbReference type="PANTHER" id="PTHR19139">
    <property type="entry name" value="AQUAPORIN TRANSPORTER"/>
    <property type="match status" value="1"/>
</dbReference>
<keyword evidence="4" id="KW-1003">Cell membrane</keyword>
<feature type="transmembrane region" description="Helical" evidence="10">
    <location>
        <begin position="189"/>
        <end position="210"/>
    </location>
</feature>
<sequence length="295" mass="30777">MEPERDPAQEPLRDPAQRTGREPENGIRDAAHRVDDSDHETALETAEPAEYSDLRRCAAEAIGTFVLVFSAVGTAVFAGDYVGQLGVALAFGLTLLFLVYTIGPISGCHVNPAVTLGRLIVGQVTPVRAVGYWIAQVIGGLVAGVTIFAIASSLPAYDRAADGLGANGWGAHSPSAIRGPFGGVLENGYGIGAAMVVEILLTALLVFVVLSTTDQIADVLIAGIAIGFTLAVIHLISIPIDNTSVNPARSLAVAFYQNGALGQLWLFIVFPLIGGALGALAYAFLFGRRQGLRPS</sequence>
<evidence type="ECO:0000256" key="8">
    <source>
        <dbReference type="RuleBase" id="RU000477"/>
    </source>
</evidence>
<evidence type="ECO:0000256" key="9">
    <source>
        <dbReference type="SAM" id="MobiDB-lite"/>
    </source>
</evidence>
<evidence type="ECO:0000256" key="2">
    <source>
        <dbReference type="ARBA" id="ARBA00006175"/>
    </source>
</evidence>
<feature type="region of interest" description="Disordered" evidence="9">
    <location>
        <begin position="1"/>
        <end position="42"/>
    </location>
</feature>
<reference evidence="11 12" key="1">
    <citation type="submission" date="2018-06" db="EMBL/GenBank/DDBJ databases">
        <authorList>
            <consortium name="Pathogen Informatics"/>
            <person name="Doyle S."/>
        </authorList>
    </citation>
    <scope>NUCLEOTIDE SEQUENCE [LARGE SCALE GENOMIC DNA]</scope>
    <source>
        <strain evidence="11 12">NCTC10994</strain>
    </source>
</reference>
<evidence type="ECO:0000313" key="11">
    <source>
        <dbReference type="EMBL" id="SQI39030.1"/>
    </source>
</evidence>
<dbReference type="SUPFAM" id="SSF81338">
    <property type="entry name" value="Aquaporin-like"/>
    <property type="match status" value="1"/>
</dbReference>
<dbReference type="GO" id="GO:0005886">
    <property type="term" value="C:plasma membrane"/>
    <property type="evidence" value="ECO:0007669"/>
    <property type="project" value="UniProtKB-SubCell"/>
</dbReference>
<evidence type="ECO:0000256" key="1">
    <source>
        <dbReference type="ARBA" id="ARBA00004651"/>
    </source>
</evidence>
<dbReference type="STRING" id="1219011.GCA_001895045_01289"/>
<dbReference type="InterPro" id="IPR034294">
    <property type="entry name" value="Aquaporin_transptr"/>
</dbReference>
<dbReference type="PANTHER" id="PTHR19139:SF199">
    <property type="entry name" value="MIP17260P"/>
    <property type="match status" value="1"/>
</dbReference>
<dbReference type="InterPro" id="IPR023271">
    <property type="entry name" value="Aquaporin-like"/>
</dbReference>
<dbReference type="RefSeq" id="WP_084722467.1">
    <property type="nucleotide sequence ID" value="NZ_JAFBBL010000001.1"/>
</dbReference>
<dbReference type="EMBL" id="LS483468">
    <property type="protein sequence ID" value="SQI39030.1"/>
    <property type="molecule type" value="Genomic_DNA"/>
</dbReference>
<feature type="transmembrane region" description="Helical" evidence="10">
    <location>
        <begin position="61"/>
        <end position="79"/>
    </location>
</feature>
<keyword evidence="5 8" id="KW-0812">Transmembrane</keyword>
<feature type="transmembrane region" description="Helical" evidence="10">
    <location>
        <begin position="260"/>
        <end position="285"/>
    </location>
</feature>
<dbReference type="AlphaFoldDB" id="A0A2X4V175"/>
<feature type="transmembrane region" description="Helical" evidence="10">
    <location>
        <begin position="85"/>
        <end position="108"/>
    </location>
</feature>
<comment type="subcellular location">
    <subcellularLocation>
        <location evidence="1">Cell membrane</location>
        <topology evidence="1">Multi-pass membrane protein</topology>
    </subcellularLocation>
</comment>
<dbReference type="KEGG" id="rcr:NCTC10994_04119"/>
<dbReference type="GO" id="GO:0015250">
    <property type="term" value="F:water channel activity"/>
    <property type="evidence" value="ECO:0007669"/>
    <property type="project" value="TreeGrafter"/>
</dbReference>
<dbReference type="PRINTS" id="PR00783">
    <property type="entry name" value="MINTRINSICP"/>
</dbReference>
<keyword evidence="3 8" id="KW-0813">Transport</keyword>
<dbReference type="Gene3D" id="1.20.1080.10">
    <property type="entry name" value="Glycerol uptake facilitator protein"/>
    <property type="match status" value="1"/>
</dbReference>
<keyword evidence="6 10" id="KW-1133">Transmembrane helix</keyword>
<keyword evidence="12" id="KW-1185">Reference proteome</keyword>
<dbReference type="Proteomes" id="UP000249091">
    <property type="component" value="Chromosome 1"/>
</dbReference>
<dbReference type="InterPro" id="IPR000425">
    <property type="entry name" value="MIP"/>
</dbReference>
<evidence type="ECO:0000313" key="12">
    <source>
        <dbReference type="Proteomes" id="UP000249091"/>
    </source>
</evidence>
<evidence type="ECO:0000256" key="7">
    <source>
        <dbReference type="ARBA" id="ARBA00023136"/>
    </source>
</evidence>
<feature type="transmembrane region" description="Helical" evidence="10">
    <location>
        <begin position="129"/>
        <end position="151"/>
    </location>
</feature>
<evidence type="ECO:0000256" key="10">
    <source>
        <dbReference type="SAM" id="Phobius"/>
    </source>
</evidence>
<keyword evidence="7 10" id="KW-0472">Membrane</keyword>
<evidence type="ECO:0000256" key="4">
    <source>
        <dbReference type="ARBA" id="ARBA00022475"/>
    </source>
</evidence>
<dbReference type="PROSITE" id="PS00221">
    <property type="entry name" value="MIP"/>
    <property type="match status" value="1"/>
</dbReference>
<organism evidence="11 12">
    <name type="scientific">Rhodococcus coprophilus</name>
    <dbReference type="NCBI Taxonomy" id="38310"/>
    <lineage>
        <taxon>Bacteria</taxon>
        <taxon>Bacillati</taxon>
        <taxon>Actinomycetota</taxon>
        <taxon>Actinomycetes</taxon>
        <taxon>Mycobacteriales</taxon>
        <taxon>Nocardiaceae</taxon>
        <taxon>Rhodococcus</taxon>
    </lineage>
</organism>
<feature type="transmembrane region" description="Helical" evidence="10">
    <location>
        <begin position="219"/>
        <end position="240"/>
    </location>
</feature>
<proteinExistence type="inferred from homology"/>
<name>A0A2X4V175_9NOCA</name>
<evidence type="ECO:0000256" key="6">
    <source>
        <dbReference type="ARBA" id="ARBA00022989"/>
    </source>
</evidence>
<evidence type="ECO:0000256" key="3">
    <source>
        <dbReference type="ARBA" id="ARBA00022448"/>
    </source>
</evidence>
<dbReference type="Pfam" id="PF00230">
    <property type="entry name" value="MIP"/>
    <property type="match status" value="1"/>
</dbReference>
<protein>
    <submittedName>
        <fullName evidence="11">AraC family transcriptional regulator</fullName>
    </submittedName>
</protein>
<gene>
    <name evidence="11" type="primary">aqpZ</name>
    <name evidence="11" type="ORF">NCTC10994_04119</name>
</gene>
<evidence type="ECO:0000256" key="5">
    <source>
        <dbReference type="ARBA" id="ARBA00022692"/>
    </source>
</evidence>
<comment type="similarity">
    <text evidence="2 8">Belongs to the MIP/aquaporin (TC 1.A.8) family.</text>
</comment>